<dbReference type="Gene3D" id="3.40.220.10">
    <property type="entry name" value="Leucine Aminopeptidase, subunit E, domain 1"/>
    <property type="match status" value="1"/>
</dbReference>
<reference evidence="3" key="1">
    <citation type="submission" date="2020-10" db="EMBL/GenBank/DDBJ databases">
        <authorList>
            <person name="Castelo-Branco R."/>
            <person name="Eusebio N."/>
            <person name="Adriana R."/>
            <person name="Vieira A."/>
            <person name="Brugerolle De Fraissinette N."/>
            <person name="Rezende De Castro R."/>
            <person name="Schneider M.P."/>
            <person name="Vasconcelos V."/>
            <person name="Leao P.N."/>
        </authorList>
    </citation>
    <scope>NUCLEOTIDE SEQUENCE</scope>
    <source>
        <strain evidence="3">LEGE 11467</strain>
    </source>
</reference>
<dbReference type="AlphaFoldDB" id="A0A928VTS2"/>
<dbReference type="Proteomes" id="UP000621799">
    <property type="component" value="Unassembled WGS sequence"/>
</dbReference>
<feature type="domain" description="Macro" evidence="2">
    <location>
        <begin position="358"/>
        <end position="535"/>
    </location>
</feature>
<dbReference type="InterPro" id="IPR002035">
    <property type="entry name" value="VWF_A"/>
</dbReference>
<evidence type="ECO:0000313" key="4">
    <source>
        <dbReference type="Proteomes" id="UP000621799"/>
    </source>
</evidence>
<dbReference type="SMART" id="SM00327">
    <property type="entry name" value="VWA"/>
    <property type="match status" value="1"/>
</dbReference>
<accession>A0A928VTS2</accession>
<dbReference type="InterPro" id="IPR036465">
    <property type="entry name" value="vWFA_dom_sf"/>
</dbReference>
<sequence>IQYARKAAVYAVEQLLPSDRISVTIYDDRIDTLVPSTLATQKAEIIRQIQHIQPRNMTALHAGWVEGGVQVSQHLNSQHLNRVILLSDGLANRGETNPDVIGSDVRGLAQRGVSTTTMGVGNDYNEDLLESMAGCGDGNYYYIDSPKDLPDIFGTELQGIIATCGRNVRLRVEPQGDVELLDVFNDFEISRQGEYQLPNLVLGNPFIVALRLKVSPTPEAIDLCHFRLWWDDPDIAQRQTMQVSLNLSAMPGAQLDELPFSDEVREQVALLEAARAKAEAVKYIDRGDRDGATQLLSGAQVQFRVMAPKSPEMAREVEALRSLETDIQVGNIKISRKAARYQSHARARSMHQSGSSDYYLHQFKKVVKHRLEVVLGDITEQQVDAIVNNTSPHYTPGTNGLDGAIHTAAGPELREACEQLPPCQTGDAHITPGYNLPAKWTIHTVAPAWNGGQQGDAEKLAQCYRNCLVLAQQKKVQTLAFPAIGTGNLGWPLDRAATIALEAAVMFLKQQDTPEKVIFVCFDEEAYRCYQKAIG</sequence>
<name>A0A928VTS2_9CYAN</name>
<feature type="non-terminal residue" evidence="3">
    <location>
        <position position="1"/>
    </location>
</feature>
<evidence type="ECO:0000259" key="2">
    <source>
        <dbReference type="PROSITE" id="PS51154"/>
    </source>
</evidence>
<dbReference type="Pfam" id="PF01661">
    <property type="entry name" value="Macro"/>
    <property type="match status" value="1"/>
</dbReference>
<dbReference type="PROSITE" id="PS50234">
    <property type="entry name" value="VWFA"/>
    <property type="match status" value="1"/>
</dbReference>
<comment type="caution">
    <text evidence="3">The sequence shown here is derived from an EMBL/GenBank/DDBJ whole genome shotgun (WGS) entry which is preliminary data.</text>
</comment>
<evidence type="ECO:0000313" key="3">
    <source>
        <dbReference type="EMBL" id="MBE9040204.1"/>
    </source>
</evidence>
<dbReference type="EMBL" id="JADEXN010000064">
    <property type="protein sequence ID" value="MBE9040204.1"/>
    <property type="molecule type" value="Genomic_DNA"/>
</dbReference>
<dbReference type="PROSITE" id="PS51154">
    <property type="entry name" value="MACRO"/>
    <property type="match status" value="1"/>
</dbReference>
<dbReference type="SUPFAM" id="SSF52949">
    <property type="entry name" value="Macro domain-like"/>
    <property type="match status" value="1"/>
</dbReference>
<gene>
    <name evidence="3" type="ORF">IQ235_05280</name>
</gene>
<dbReference type="PANTHER" id="PTHR11106:SF27">
    <property type="entry name" value="MACRO DOMAIN-CONTAINING PROTEIN"/>
    <property type="match status" value="1"/>
</dbReference>
<dbReference type="InterPro" id="IPR043472">
    <property type="entry name" value="Macro_dom-like"/>
</dbReference>
<dbReference type="Gene3D" id="3.40.50.410">
    <property type="entry name" value="von Willebrand factor, type A domain"/>
    <property type="match status" value="1"/>
</dbReference>
<dbReference type="PANTHER" id="PTHR11106">
    <property type="entry name" value="GANGLIOSIDE INDUCED DIFFERENTIATION ASSOCIATED PROTEIN 2-RELATED"/>
    <property type="match status" value="1"/>
</dbReference>
<evidence type="ECO:0000259" key="1">
    <source>
        <dbReference type="PROSITE" id="PS50234"/>
    </source>
</evidence>
<protein>
    <submittedName>
        <fullName evidence="3">Macro domain-containing protein</fullName>
    </submittedName>
</protein>
<proteinExistence type="predicted"/>
<dbReference type="InterPro" id="IPR002589">
    <property type="entry name" value="Macro_dom"/>
</dbReference>
<dbReference type="SMART" id="SM00506">
    <property type="entry name" value="A1pp"/>
    <property type="match status" value="1"/>
</dbReference>
<dbReference type="RefSeq" id="WP_264320460.1">
    <property type="nucleotide sequence ID" value="NZ_JADEXN010000064.1"/>
</dbReference>
<dbReference type="SUPFAM" id="SSF53300">
    <property type="entry name" value="vWA-like"/>
    <property type="match status" value="1"/>
</dbReference>
<feature type="domain" description="VWFA" evidence="1">
    <location>
        <begin position="1"/>
        <end position="157"/>
    </location>
</feature>
<dbReference type="Pfam" id="PF00092">
    <property type="entry name" value="VWA"/>
    <property type="match status" value="1"/>
</dbReference>
<organism evidence="3 4">
    <name type="scientific">Zarconia navalis LEGE 11467</name>
    <dbReference type="NCBI Taxonomy" id="1828826"/>
    <lineage>
        <taxon>Bacteria</taxon>
        <taxon>Bacillati</taxon>
        <taxon>Cyanobacteriota</taxon>
        <taxon>Cyanophyceae</taxon>
        <taxon>Oscillatoriophycideae</taxon>
        <taxon>Oscillatoriales</taxon>
        <taxon>Oscillatoriales incertae sedis</taxon>
        <taxon>Zarconia</taxon>
        <taxon>Zarconia navalis</taxon>
    </lineage>
</organism>
<keyword evidence="4" id="KW-1185">Reference proteome</keyword>
<dbReference type="CDD" id="cd02908">
    <property type="entry name" value="Macro_OAADPr_deacetylase"/>
    <property type="match status" value="1"/>
</dbReference>